<dbReference type="Gene3D" id="1.10.3210.30">
    <property type="match status" value="1"/>
</dbReference>
<organism evidence="10 11">
    <name type="scientific">Arsenophonus apicola</name>
    <dbReference type="NCBI Taxonomy" id="2879119"/>
    <lineage>
        <taxon>Bacteria</taxon>
        <taxon>Pseudomonadati</taxon>
        <taxon>Pseudomonadota</taxon>
        <taxon>Gammaproteobacteria</taxon>
        <taxon>Enterobacterales</taxon>
        <taxon>Morganellaceae</taxon>
        <taxon>Arsenophonus</taxon>
    </lineage>
</organism>
<evidence type="ECO:0000256" key="7">
    <source>
        <dbReference type="ARBA" id="ARBA00022840"/>
    </source>
</evidence>
<dbReference type="InterPro" id="IPR006483">
    <property type="entry name" value="CRISPR-assoc_Cas3_HD"/>
</dbReference>
<evidence type="ECO:0000313" key="10">
    <source>
        <dbReference type="EMBL" id="WGO83051.1"/>
    </source>
</evidence>
<dbReference type="Pfam" id="PF22590">
    <property type="entry name" value="Cas3-like_C_2"/>
    <property type="match status" value="1"/>
</dbReference>
<comment type="similarity">
    <text evidence="1">In the N-terminal section; belongs to the CRISPR-associated nuclease Cas3-HD family.</text>
</comment>
<dbReference type="SUPFAM" id="SSF52540">
    <property type="entry name" value="P-loop containing nucleoside triphosphate hydrolases"/>
    <property type="match status" value="1"/>
</dbReference>
<evidence type="ECO:0000256" key="1">
    <source>
        <dbReference type="ARBA" id="ARBA00006847"/>
    </source>
</evidence>
<evidence type="ECO:0000256" key="3">
    <source>
        <dbReference type="ARBA" id="ARBA00022723"/>
    </source>
</evidence>
<dbReference type="InterPro" id="IPR048823">
    <property type="entry name" value="Cas3_I-F_Cas2"/>
</dbReference>
<dbReference type="RefSeq" id="WP_280937722.1">
    <property type="nucleotide sequence ID" value="NZ_CP123759.1"/>
</dbReference>
<keyword evidence="7" id="KW-0067">ATP-binding</keyword>
<sequence length="1144" mass="131480">MMVTFVSQCEKNALKRTRRILDAFANRIGDNTWQTLITKNGLKTVHKMLRQSASRNSAISCHWIRSRSRFQLLWVVGNKNKFNNEGHVPVNRTEKSLLGSQYENNWKYLPLIDAFTRLAGLLHDWGKATRLFQTKLDPQYKISAKGDPIRHEWISVLLFSALVKTSDQPQHDSSWLDTLITQRIDEAKLQNWLTEHHSHLQEIKPLTHLPDAASLLSWLIVSHHRLPSLRVDKEINNLKDHTSDTIAQLLQRLKQNWGYENRQDEKEYQQRVSQCFEFPQGLLSQSSAWLTALSSAANHLKQQLPLFLEAMQNGSWRLIAHHARLCLMLGDHHYSSQNNDPNWQTNINLYANTAREPNNGGKKLKQKLDEHLLNVTEAARNVVEYLPFFESEPPVACDIKELKPQKNPKQGFQWQDKAVTAISHYRDENNDNISGFFIVNMASTGCGKTLANAKIMQALSDDKQSLRFILALGLRTLTLQTGDEYRDRIGLDNSQLAVLIGSQAIQQLHQDELAPKNEEQETDYEATGSASVENLFDGDDELCWQDDAWQGILPEEELTTVLRRAKDRALLYAPVLACTIDHIMAATETTRGGRYILPCLRLMSSDLVIDEVDDFMGEDLVAIGRLIHLAGMLGRKVMISSATIPPDLALSFFHTYQQGWYLHATSRHLNHQVGCVWVDEFTAHLATLNNSEQTAQYYQAEHQTFIQKRTERLAEKPARRKATILPLLRDKNDTDQQKSYFQAIQQAIIAQHQQHSFPDKLTGINVSFGVVRMANIQPCIQLTRFLLEAIWPQEVDIRAMAYHSQQVLLLRHAQEKHLDAVLKRKEEPGEAPAALSDPVIRNHLNQTEAKQLIFILVATPVEEVGRDHDFDWAVIEPSSYRSLIQLAGRVRRHRETAVEQPNITLLQYNWKGYQGKNQQVFSQPGYETAAKYTLATHDLTQLVDENQLRATVDATLRIQKPTELQPKNRLADLEHHVISQTLGCQYIFPAKKNVASVMLRGRLINQPTTGKTSDQLWGYTSGCWWMTGLPQYWNRFRSSAPSTQLYLMEIKENQRPVFQLYDKQSGWVPVEHLFGIKPKPLAEHLLQKLWLVRDYVELINQRQQENEQIPGNSYIFGEITFTHWDNEHCTYHYNDQWGLEKVVD</sequence>
<feature type="domain" description="HD Cas3-type" evidence="9">
    <location>
        <begin position="102"/>
        <end position="300"/>
    </location>
</feature>
<dbReference type="Pfam" id="PF18019">
    <property type="entry name" value="Cas3_HD"/>
    <property type="match status" value="1"/>
</dbReference>
<dbReference type="Pfam" id="PF21384">
    <property type="entry name" value="Cas3_I-F_Cas2"/>
    <property type="match status" value="1"/>
</dbReference>
<gene>
    <name evidence="10" type="primary">cas3f</name>
    <name evidence="10" type="ORF">QG404_11970</name>
</gene>
<dbReference type="InterPro" id="IPR038257">
    <property type="entry name" value="CRISPR-assoc_Cas3_HD_sf"/>
</dbReference>
<dbReference type="NCBIfam" id="TIGR02562">
    <property type="entry name" value="cas3_yersinia"/>
    <property type="match status" value="1"/>
</dbReference>
<keyword evidence="3" id="KW-0479">Metal-binding</keyword>
<comment type="similarity">
    <text evidence="2">In the central section; belongs to the CRISPR-associated helicase Cas3 family.</text>
</comment>
<reference evidence="10 11" key="1">
    <citation type="submission" date="2023-04" db="EMBL/GenBank/DDBJ databases">
        <title>Genome dynamics across the evolutionary transition to endosymbiosis.</title>
        <authorList>
            <person name="Siozios S."/>
            <person name="Nadal-Jimenez P."/>
            <person name="Azagi T."/>
            <person name="Sprong H."/>
            <person name="Frost C.L."/>
            <person name="Parratt S.R."/>
            <person name="Taylor G."/>
            <person name="Brettell L."/>
            <person name="Lew K.C."/>
            <person name="Croft L."/>
            <person name="King K.C."/>
            <person name="Brockhurst M.A."/>
            <person name="Hypsa V."/>
            <person name="Novakova E."/>
            <person name="Darby A.C."/>
            <person name="Hurst G.D.D."/>
        </authorList>
    </citation>
    <scope>NUCLEOTIDE SEQUENCE [LARGE SCALE GENOMIC DNA]</scope>
    <source>
        <strain evidence="11">aApi_AU</strain>
    </source>
</reference>
<name>A0ABY8P260_9GAMM</name>
<protein>
    <submittedName>
        <fullName evidence="10">Type I-F CRISPR-associated helicase Cas3f</fullName>
    </submittedName>
</protein>
<dbReference type="InterPro" id="IPR027417">
    <property type="entry name" value="P-loop_NTPase"/>
</dbReference>
<dbReference type="Gene3D" id="3.40.50.300">
    <property type="entry name" value="P-loop containing nucleotide triphosphate hydrolases"/>
    <property type="match status" value="1"/>
</dbReference>
<accession>A0ABY8P260</accession>
<dbReference type="Proteomes" id="UP001231859">
    <property type="component" value="Chromosome"/>
</dbReference>
<keyword evidence="8" id="KW-0051">Antiviral defense</keyword>
<evidence type="ECO:0000256" key="8">
    <source>
        <dbReference type="ARBA" id="ARBA00023118"/>
    </source>
</evidence>
<keyword evidence="4" id="KW-0547">Nucleotide-binding</keyword>
<keyword evidence="11" id="KW-1185">Reference proteome</keyword>
<evidence type="ECO:0000259" key="9">
    <source>
        <dbReference type="PROSITE" id="PS51643"/>
    </source>
</evidence>
<keyword evidence="6" id="KW-0347">Helicase</keyword>
<dbReference type="PROSITE" id="PS51643">
    <property type="entry name" value="HD_CAS3"/>
    <property type="match status" value="1"/>
</dbReference>
<dbReference type="EMBL" id="CP123759">
    <property type="protein sequence ID" value="WGO83051.1"/>
    <property type="molecule type" value="Genomic_DNA"/>
</dbReference>
<evidence type="ECO:0000256" key="2">
    <source>
        <dbReference type="ARBA" id="ARBA00009046"/>
    </source>
</evidence>
<evidence type="ECO:0000256" key="6">
    <source>
        <dbReference type="ARBA" id="ARBA00022806"/>
    </source>
</evidence>
<keyword evidence="5" id="KW-0378">Hydrolase</keyword>
<evidence type="ECO:0000256" key="5">
    <source>
        <dbReference type="ARBA" id="ARBA00022801"/>
    </source>
</evidence>
<dbReference type="InterPro" id="IPR013395">
    <property type="entry name" value="CRISPR-assoc_Cas3_yers"/>
</dbReference>
<proteinExistence type="inferred from homology"/>
<evidence type="ECO:0000256" key="4">
    <source>
        <dbReference type="ARBA" id="ARBA00022741"/>
    </source>
</evidence>
<evidence type="ECO:0000313" key="11">
    <source>
        <dbReference type="Proteomes" id="UP001231859"/>
    </source>
</evidence>
<dbReference type="InterPro" id="IPR054712">
    <property type="entry name" value="Cas3-like_dom"/>
</dbReference>